<dbReference type="AlphaFoldDB" id="A0A9P4GAH9"/>
<reference evidence="2" key="1">
    <citation type="submission" date="2020-01" db="EMBL/GenBank/DDBJ databases">
        <authorList>
            <consortium name="DOE Joint Genome Institute"/>
            <person name="Haridas S."/>
            <person name="Albert R."/>
            <person name="Binder M."/>
            <person name="Bloem J."/>
            <person name="Labutti K."/>
            <person name="Salamov A."/>
            <person name="Andreopoulos B."/>
            <person name="Baker S.E."/>
            <person name="Barry K."/>
            <person name="Bills G."/>
            <person name="Bluhm B.H."/>
            <person name="Cannon C."/>
            <person name="Castanera R."/>
            <person name="Culley D.E."/>
            <person name="Daum C."/>
            <person name="Ezra D."/>
            <person name="Gonzalez J.B."/>
            <person name="Henrissat B."/>
            <person name="Kuo A."/>
            <person name="Liang C."/>
            <person name="Lipzen A."/>
            <person name="Lutzoni F."/>
            <person name="Magnuson J."/>
            <person name="Mondo S."/>
            <person name="Nolan M."/>
            <person name="Ohm R."/>
            <person name="Pangilinan J."/>
            <person name="Park H.-J."/>
            <person name="Ramirez L."/>
            <person name="Alfaro M."/>
            <person name="Sun H."/>
            <person name="Tritt A."/>
            <person name="Yoshinaga Y."/>
            <person name="Zwiers L.-H."/>
            <person name="Turgeon B.G."/>
            <person name="Goodwin S.B."/>
            <person name="Spatafora J.W."/>
            <person name="Crous P.W."/>
            <person name="Grigoriev I.V."/>
        </authorList>
    </citation>
    <scope>NUCLEOTIDE SEQUENCE</scope>
    <source>
        <strain evidence="2">CBS 394.84</strain>
    </source>
</reference>
<protein>
    <submittedName>
        <fullName evidence="2">Uncharacterized protein</fullName>
    </submittedName>
</protein>
<dbReference type="EMBL" id="ML976618">
    <property type="protein sequence ID" value="KAF1841872.1"/>
    <property type="molecule type" value="Genomic_DNA"/>
</dbReference>
<keyword evidence="1" id="KW-0812">Transmembrane</keyword>
<gene>
    <name evidence="2" type="ORF">K460DRAFT_266946</name>
</gene>
<dbReference type="RefSeq" id="XP_040784435.1">
    <property type="nucleotide sequence ID" value="XM_040927515.1"/>
</dbReference>
<keyword evidence="1" id="KW-1133">Transmembrane helix</keyword>
<accession>A0A9P4GAH9</accession>
<sequence>QGASLRQTNKLFEVQRVCHVADEMLSRMYEVKNHMAEFEAYIQTQKDENKPLYQWAKYTGYRAISRAISGLDEAATLFEPVHLPKEDVKVYLRKATQFSLSVSKVAVFAMGVMGAKFDTCIDEIEESDLSVEGQVNAMKLVTAELKKLVKHCTRATGRVYATLDLLRESLTVEGTDRELDIPSIQKLISESEAQRRASRKSWIWTAAGILLSAATSAAIGITAAHLGPAGFDLALNSNGRGNGLYAQVVDLVQRTQAVTNLTGEIYSVKLQDIDDRYQELASLSEAHGLRIDNIVDALGPSNTEGLYYSTTPKPDYPVPDAVYHHIRKISDNTGQHMQRLYHDMEQMRKNINRMDLRLIKRLEKVDRMG</sequence>
<comment type="caution">
    <text evidence="2">The sequence shown here is derived from an EMBL/GenBank/DDBJ whole genome shotgun (WGS) entry which is preliminary data.</text>
</comment>
<proteinExistence type="predicted"/>
<keyword evidence="3" id="KW-1185">Reference proteome</keyword>
<dbReference type="GeneID" id="63844768"/>
<evidence type="ECO:0000313" key="3">
    <source>
        <dbReference type="Proteomes" id="UP000800039"/>
    </source>
</evidence>
<organism evidence="2 3">
    <name type="scientific">Cucurbitaria berberidis CBS 394.84</name>
    <dbReference type="NCBI Taxonomy" id="1168544"/>
    <lineage>
        <taxon>Eukaryota</taxon>
        <taxon>Fungi</taxon>
        <taxon>Dikarya</taxon>
        <taxon>Ascomycota</taxon>
        <taxon>Pezizomycotina</taxon>
        <taxon>Dothideomycetes</taxon>
        <taxon>Pleosporomycetidae</taxon>
        <taxon>Pleosporales</taxon>
        <taxon>Pleosporineae</taxon>
        <taxon>Cucurbitariaceae</taxon>
        <taxon>Cucurbitaria</taxon>
    </lineage>
</organism>
<evidence type="ECO:0000313" key="2">
    <source>
        <dbReference type="EMBL" id="KAF1841872.1"/>
    </source>
</evidence>
<dbReference type="Proteomes" id="UP000800039">
    <property type="component" value="Unassembled WGS sequence"/>
</dbReference>
<feature type="non-terminal residue" evidence="2">
    <location>
        <position position="1"/>
    </location>
</feature>
<feature type="transmembrane region" description="Helical" evidence="1">
    <location>
        <begin position="202"/>
        <end position="226"/>
    </location>
</feature>
<evidence type="ECO:0000256" key="1">
    <source>
        <dbReference type="SAM" id="Phobius"/>
    </source>
</evidence>
<keyword evidence="1" id="KW-0472">Membrane</keyword>
<feature type="non-terminal residue" evidence="2">
    <location>
        <position position="369"/>
    </location>
</feature>
<dbReference type="OrthoDB" id="3799619at2759"/>
<name>A0A9P4GAH9_9PLEO</name>